<dbReference type="Proteomes" id="UP000579250">
    <property type="component" value="Unassembled WGS sequence"/>
</dbReference>
<reference evidence="2 3" key="1">
    <citation type="submission" date="2020-04" db="EMBL/GenBank/DDBJ databases">
        <title>MicrobeNet Type strains.</title>
        <authorList>
            <person name="Nicholson A.C."/>
        </authorList>
    </citation>
    <scope>NUCLEOTIDE SEQUENCE [LARGE SCALE GENOMIC DNA]</scope>
    <source>
        <strain evidence="2 3">ATCC BAA-277</strain>
    </source>
</reference>
<gene>
    <name evidence="2" type="ORF">HGB48_10965</name>
</gene>
<protein>
    <submittedName>
        <fullName evidence="2">Uncharacterized protein</fullName>
    </submittedName>
</protein>
<dbReference type="RefSeq" id="WP_067637435.1">
    <property type="nucleotide sequence ID" value="NZ_JAAXPI010000011.1"/>
</dbReference>
<name>A0A846YW11_9ACTN</name>
<dbReference type="Gene3D" id="3.60.15.10">
    <property type="entry name" value="Ribonuclease Z/Hydroxyacylglutathione hydrolase-like"/>
    <property type="match status" value="1"/>
</dbReference>
<evidence type="ECO:0000313" key="2">
    <source>
        <dbReference type="EMBL" id="NKZ04271.1"/>
    </source>
</evidence>
<accession>A0A846YW11</accession>
<feature type="region of interest" description="Disordered" evidence="1">
    <location>
        <begin position="478"/>
        <end position="502"/>
    </location>
</feature>
<comment type="caution">
    <text evidence="2">The sequence shown here is derived from an EMBL/GenBank/DDBJ whole genome shotgun (WGS) entry which is preliminary data.</text>
</comment>
<dbReference type="EMBL" id="JAAXPI010000011">
    <property type="protein sequence ID" value="NKZ04271.1"/>
    <property type="molecule type" value="Genomic_DNA"/>
</dbReference>
<keyword evidence="3" id="KW-1185">Reference proteome</keyword>
<sequence length="547" mass="57674">MAWELHIFTLDVGHGDAALIVASNPATTEARTMLIDGGDIDRAEYVHTFVRAVLNQLGDIPLDHILVSNYKTEHRSGIVKLLQADNLFRLADEIAAAAVREAANTIGNTSRAARAAVGAYGACLGGYDTPALGDVIAQITRMANGAQADLNVFDDQSGAVFGRDYAVAHMPQVSPINRPLIGARSASAIAVEIGLLASRTLVLLGAGATVPDAQVRTATRVALRQEIIETLLARLQATGEPRGRYVAEGTRFNTEGFYNSTHLIEVGPQETLGADVVANATAGQLMVDGDYAQVPGLGRTHTQTPALGAEILWNSGSRAMLAPVGAPTVFVVAAKGNVWQGNDNPPVPVPDTASLGSDAIGVVVRFNRFLHYSASDLPPGASALIAGAVRAHGLANPGGGEFPAADQVTSFKCSGHGGDRTVLDDFLESARPLIAFISCGQGVAVPELPTQSTITRLHESTSISRFFLTNCRYHREHVRQSPGPQAKNDPVDKSRVAGSNGRRPVVAGNIQLTVTEGASNRQGKILIQYHGDKGLPVVGEYPHRQPM</sequence>
<dbReference type="AlphaFoldDB" id="A0A846YW11"/>
<organism evidence="2 3">
    <name type="scientific">Actinomadura latina</name>
    <dbReference type="NCBI Taxonomy" id="163603"/>
    <lineage>
        <taxon>Bacteria</taxon>
        <taxon>Bacillati</taxon>
        <taxon>Actinomycetota</taxon>
        <taxon>Actinomycetes</taxon>
        <taxon>Streptosporangiales</taxon>
        <taxon>Thermomonosporaceae</taxon>
        <taxon>Actinomadura</taxon>
    </lineage>
</organism>
<dbReference type="InterPro" id="IPR036866">
    <property type="entry name" value="RibonucZ/Hydroxyglut_hydro"/>
</dbReference>
<evidence type="ECO:0000313" key="3">
    <source>
        <dbReference type="Proteomes" id="UP000579250"/>
    </source>
</evidence>
<evidence type="ECO:0000256" key="1">
    <source>
        <dbReference type="SAM" id="MobiDB-lite"/>
    </source>
</evidence>
<proteinExistence type="predicted"/>